<comment type="caution">
    <text evidence="6">The sequence shown here is derived from an EMBL/GenBank/DDBJ whole genome shotgun (WGS) entry which is preliminary data.</text>
</comment>
<dbReference type="InterPro" id="IPR051934">
    <property type="entry name" value="Phage_Tail_Fiber_Structural"/>
</dbReference>
<gene>
    <name evidence="6" type="ORF">FOT63_18545</name>
</gene>
<dbReference type="GO" id="GO:0019062">
    <property type="term" value="P:virion attachment to host cell"/>
    <property type="evidence" value="ECO:0007669"/>
    <property type="project" value="InterPro"/>
</dbReference>
<dbReference type="Pfam" id="PF21446">
    <property type="entry name" value="Gp34_trimer"/>
    <property type="match status" value="1"/>
</dbReference>
<feature type="domain" description="Phage tail collar" evidence="3">
    <location>
        <begin position="637"/>
        <end position="683"/>
    </location>
</feature>
<dbReference type="InterPro" id="IPR011083">
    <property type="entry name" value="Phage_tail_collar_dom"/>
</dbReference>
<evidence type="ECO:0000259" key="3">
    <source>
        <dbReference type="Pfam" id="PF07484"/>
    </source>
</evidence>
<dbReference type="PANTHER" id="PTHR35191">
    <property type="entry name" value="PROPHAGE SIDE TAIL FIBER PROTEIN HOMOLOG STFQ-RELATED"/>
    <property type="match status" value="1"/>
</dbReference>
<protein>
    <recommendedName>
        <fullName evidence="8">Phage tail protein</fullName>
    </recommendedName>
</protein>
<evidence type="ECO:0000259" key="4">
    <source>
        <dbReference type="Pfam" id="PF12571"/>
    </source>
</evidence>
<evidence type="ECO:0000256" key="1">
    <source>
        <dbReference type="ARBA" id="ARBA00004328"/>
    </source>
</evidence>
<dbReference type="Gene3D" id="6.20.70.20">
    <property type="match status" value="1"/>
</dbReference>
<dbReference type="InterPro" id="IPR048390">
    <property type="entry name" value="Gp34_trimer"/>
</dbReference>
<dbReference type="Pfam" id="PF12571">
    <property type="entry name" value="Phage_tail_fib"/>
    <property type="match status" value="1"/>
</dbReference>
<dbReference type="Pfam" id="PF03406">
    <property type="entry name" value="Phage_fiber_2"/>
    <property type="match status" value="2"/>
</dbReference>
<keyword evidence="2" id="KW-0945">Host-virus interaction</keyword>
<dbReference type="Gene3D" id="3.90.1340.10">
    <property type="entry name" value="Phage tail collar domain"/>
    <property type="match status" value="1"/>
</dbReference>
<dbReference type="AlphaFoldDB" id="A0A9X9BZL6"/>
<evidence type="ECO:0008006" key="8">
    <source>
        <dbReference type="Google" id="ProtNLM"/>
    </source>
</evidence>
<dbReference type="InterPro" id="IPR037053">
    <property type="entry name" value="Phage_tail_collar_dom_sf"/>
</dbReference>
<dbReference type="PANTHER" id="PTHR35191:SF1">
    <property type="entry name" value="PROPHAGE SIDE TAIL FIBER PROTEIN HOMOLOG STFQ-RELATED"/>
    <property type="match status" value="1"/>
</dbReference>
<accession>A0A9X9BZL6</accession>
<dbReference type="EMBL" id="VOUP01000012">
    <property type="protein sequence ID" value="TXE26934.1"/>
    <property type="molecule type" value="Genomic_DNA"/>
</dbReference>
<evidence type="ECO:0000259" key="5">
    <source>
        <dbReference type="Pfam" id="PF21446"/>
    </source>
</evidence>
<evidence type="ECO:0000313" key="7">
    <source>
        <dbReference type="Proteomes" id="UP000321307"/>
    </source>
</evidence>
<feature type="domain" description="Long-tail fiber proximal subunit trimerization" evidence="5">
    <location>
        <begin position="440"/>
        <end position="503"/>
    </location>
</feature>
<dbReference type="GO" id="GO:0046718">
    <property type="term" value="P:symbiont entry into host cell"/>
    <property type="evidence" value="ECO:0007669"/>
    <property type="project" value="InterPro"/>
</dbReference>
<comment type="subcellular location">
    <subcellularLocation>
        <location evidence="1">Virion</location>
    </subcellularLocation>
</comment>
<dbReference type="CDD" id="cd19958">
    <property type="entry name" value="pyocin_knob"/>
    <property type="match status" value="1"/>
</dbReference>
<dbReference type="RefSeq" id="WP_147838703.1">
    <property type="nucleotide sequence ID" value="NZ_VOUP01000012.1"/>
</dbReference>
<evidence type="ECO:0000313" key="6">
    <source>
        <dbReference type="EMBL" id="TXE26934.1"/>
    </source>
</evidence>
<dbReference type="SUPFAM" id="SSF88874">
    <property type="entry name" value="Receptor-binding domain of short tail fibre protein gp12"/>
    <property type="match status" value="1"/>
</dbReference>
<evidence type="ECO:0000256" key="2">
    <source>
        <dbReference type="ARBA" id="ARBA00022581"/>
    </source>
</evidence>
<dbReference type="Proteomes" id="UP000321307">
    <property type="component" value="Unassembled WGS sequence"/>
</dbReference>
<dbReference type="InterPro" id="IPR022225">
    <property type="entry name" value="Phage_tail_fibre_N"/>
</dbReference>
<proteinExistence type="predicted"/>
<dbReference type="Pfam" id="PF07484">
    <property type="entry name" value="Collar"/>
    <property type="match status" value="1"/>
</dbReference>
<dbReference type="InterPro" id="IPR005068">
    <property type="entry name" value="Phage_lambda_Stf-r2"/>
</dbReference>
<feature type="domain" description="Phage tail fibre protein N-terminal" evidence="4">
    <location>
        <begin position="1"/>
        <end position="149"/>
    </location>
</feature>
<name>A0A9X9BZL6_9GAMM</name>
<reference evidence="6 7" key="1">
    <citation type="submission" date="2019-07" db="EMBL/GenBank/DDBJ databases">
        <title>Serratia strains were isolated from fresh produce.</title>
        <authorList>
            <person name="Cho G.-S."/>
            <person name="Stein M."/>
            <person name="Lee W."/>
            <person name="Suh S.H."/>
            <person name="Franz C.M.A.P."/>
        </authorList>
    </citation>
    <scope>NUCLEOTIDE SEQUENCE [LARGE SCALE GENOMIC DNA]</scope>
    <source>
        <strain evidence="6 7">S17</strain>
    </source>
</reference>
<organism evidence="6 7">
    <name type="scientific">Serratia ureilytica</name>
    <dbReference type="NCBI Taxonomy" id="300181"/>
    <lineage>
        <taxon>Bacteria</taxon>
        <taxon>Pseudomonadati</taxon>
        <taxon>Pseudomonadota</taxon>
        <taxon>Gammaproteobacteria</taxon>
        <taxon>Enterobacterales</taxon>
        <taxon>Yersiniaceae</taxon>
        <taxon>Serratia</taxon>
    </lineage>
</organism>
<sequence>MTAKYFTLLTNVGAAKLANAAALGEKLEITAMAVGDANGTDPTPDPAQTKLVHERRRALLNSLRVDPDNASQVIAEQVLAETVGGWWIREMGLYDASGDLIAIGNCPPSYKPLMAEGSGREQIIRMILIVSSSDAVELKIDPAVVLATREYVDDAIEAHAKSRNHPDATTSAKGLVQLSSATNSTSETLAATPKAVKAAYDLANGKLSSVPDATTAAKGVVQLSSATNSASESLAATPKAVKAAYDLATKALPVHTDPLTVDLNTLGAATQAGVYCQTKNAGATDELHYPIKLAGSLLLTPSAYGCQQEYTEFTTGRKFQRSLTATWNGKDGPWGDWREYYSENHLPPSYGWGMGPQHRDDAYNNTAMIYRVNGTSANTPGPNVYCVISGPCDGGPSTAYLALQNSGRAFFGYSNLPENGVIWTEAYTVKNPPPLPTAEEINALPLSGGTMTDEIKSTSGNILRGIQGGYGAILRMDANGLYFLQTNKDDPNGNYNDKRSLTISNDTGAVGIGTQLTVTNADFINKVGYTTYTGGDGHNHAQVGGLRLEVDGSQLAELYYNVDTTSQSAEVSLHNKYGTTDSYLSLRNDGQLAIVGSWPAITMSTGTTWHPDGNIQGSCWEGDYLSNWLLTKVMPVGAALPWPQETPPPGWLLCNGSGFDRNACPRLAGVFPNGILPDYRGVFLRGKDNARGIDPNRALGDFQASQAPASSAAGMGWHDYAGRDTGHISQMGSDNTYNYTVKQETEQQRETRPANVSVNYIVRAA</sequence>